<proteinExistence type="predicted"/>
<evidence type="ECO:0000256" key="1">
    <source>
        <dbReference type="PROSITE-ProRule" id="PRU00047"/>
    </source>
</evidence>
<evidence type="ECO:0000259" key="2">
    <source>
        <dbReference type="PROSITE" id="PS50158"/>
    </source>
</evidence>
<dbReference type="Gene3D" id="4.10.60.10">
    <property type="entry name" value="Zinc finger, CCHC-type"/>
    <property type="match status" value="1"/>
</dbReference>
<gene>
    <name evidence="3" type="ORF">CFOL_v3_20516</name>
</gene>
<reference evidence="4" key="1">
    <citation type="submission" date="2016-04" db="EMBL/GenBank/DDBJ databases">
        <title>Cephalotus genome sequencing.</title>
        <authorList>
            <person name="Fukushima K."/>
            <person name="Hasebe M."/>
            <person name="Fang X."/>
        </authorList>
    </citation>
    <scope>NUCLEOTIDE SEQUENCE [LARGE SCALE GENOMIC DNA]</scope>
    <source>
        <strain evidence="4">cv. St1</strain>
    </source>
</reference>
<keyword evidence="1" id="KW-0863">Zinc-finger</keyword>
<dbReference type="GO" id="GO:0008270">
    <property type="term" value="F:zinc ion binding"/>
    <property type="evidence" value="ECO:0007669"/>
    <property type="project" value="UniProtKB-KW"/>
</dbReference>
<feature type="domain" description="CCHC-type" evidence="2">
    <location>
        <begin position="64"/>
        <end position="78"/>
    </location>
</feature>
<keyword evidence="4" id="KW-1185">Reference proteome</keyword>
<organism evidence="3 4">
    <name type="scientific">Cephalotus follicularis</name>
    <name type="common">Albany pitcher plant</name>
    <dbReference type="NCBI Taxonomy" id="3775"/>
    <lineage>
        <taxon>Eukaryota</taxon>
        <taxon>Viridiplantae</taxon>
        <taxon>Streptophyta</taxon>
        <taxon>Embryophyta</taxon>
        <taxon>Tracheophyta</taxon>
        <taxon>Spermatophyta</taxon>
        <taxon>Magnoliopsida</taxon>
        <taxon>eudicotyledons</taxon>
        <taxon>Gunneridae</taxon>
        <taxon>Pentapetalae</taxon>
        <taxon>rosids</taxon>
        <taxon>fabids</taxon>
        <taxon>Oxalidales</taxon>
        <taxon>Cephalotaceae</taxon>
        <taxon>Cephalotus</taxon>
    </lineage>
</organism>
<dbReference type="InterPro" id="IPR001878">
    <property type="entry name" value="Znf_CCHC"/>
</dbReference>
<dbReference type="Proteomes" id="UP000187406">
    <property type="component" value="Unassembled WGS sequence"/>
</dbReference>
<feature type="non-terminal residue" evidence="3">
    <location>
        <position position="1"/>
    </location>
</feature>
<dbReference type="SUPFAM" id="SSF57756">
    <property type="entry name" value="Retrovirus zinc finger-like domains"/>
    <property type="match status" value="1"/>
</dbReference>
<dbReference type="InterPro" id="IPR056648">
    <property type="entry name" value="DUF7746"/>
</dbReference>
<dbReference type="InterPro" id="IPR036875">
    <property type="entry name" value="Znf_CCHC_sf"/>
</dbReference>
<dbReference type="Pfam" id="PF00098">
    <property type="entry name" value="zf-CCHC"/>
    <property type="match status" value="1"/>
</dbReference>
<dbReference type="SMART" id="SM00343">
    <property type="entry name" value="ZnF_C2HC"/>
    <property type="match status" value="1"/>
</dbReference>
<dbReference type="EMBL" id="BDDD01001562">
    <property type="protein sequence ID" value="GAV77044.1"/>
    <property type="molecule type" value="Genomic_DNA"/>
</dbReference>
<evidence type="ECO:0000313" key="3">
    <source>
        <dbReference type="EMBL" id="GAV77044.1"/>
    </source>
</evidence>
<dbReference type="OrthoDB" id="1735266at2759"/>
<dbReference type="Pfam" id="PF24925">
    <property type="entry name" value="DUF7746"/>
    <property type="match status" value="1"/>
</dbReference>
<name>A0A1Q3C9Z2_CEPFO</name>
<sequence length="146" mass="16877">NIDGMNEYHIINKLQEITMVSNAHKIKNNSDKIVAKNPVNRETNNFQKPTNDFQKTNFQYSNTCYNCGKPGHIARYCRIRKQIKKLNLSDDYKNQLFKIIDNQNPEESDCFSTSSTKIQALKHSSSESETDYDNSNIKTCNCNNTK</sequence>
<dbReference type="GO" id="GO:0003676">
    <property type="term" value="F:nucleic acid binding"/>
    <property type="evidence" value="ECO:0007669"/>
    <property type="project" value="InterPro"/>
</dbReference>
<keyword evidence="1" id="KW-0479">Metal-binding</keyword>
<dbReference type="AlphaFoldDB" id="A0A1Q3C9Z2"/>
<dbReference type="PROSITE" id="PS50158">
    <property type="entry name" value="ZF_CCHC"/>
    <property type="match status" value="1"/>
</dbReference>
<protein>
    <submittedName>
        <fullName evidence="3">Zf-CCHC domain-containing protein</fullName>
    </submittedName>
</protein>
<dbReference type="InParanoid" id="A0A1Q3C9Z2"/>
<evidence type="ECO:0000313" key="4">
    <source>
        <dbReference type="Proteomes" id="UP000187406"/>
    </source>
</evidence>
<comment type="caution">
    <text evidence="3">The sequence shown here is derived from an EMBL/GenBank/DDBJ whole genome shotgun (WGS) entry which is preliminary data.</text>
</comment>
<accession>A0A1Q3C9Z2</accession>
<keyword evidence="1" id="KW-0862">Zinc</keyword>